<dbReference type="AlphaFoldDB" id="A0A811Y3T4"/>
<name>A0A811Y3T4_NYCPR</name>
<keyword evidence="2" id="KW-1185">Reference proteome</keyword>
<dbReference type="SUPFAM" id="SSF56436">
    <property type="entry name" value="C-type lectin-like"/>
    <property type="match status" value="1"/>
</dbReference>
<evidence type="ECO:0000313" key="2">
    <source>
        <dbReference type="Proteomes" id="UP000645828"/>
    </source>
</evidence>
<dbReference type="InterPro" id="IPR016186">
    <property type="entry name" value="C-type_lectin-like/link_sf"/>
</dbReference>
<protein>
    <submittedName>
        <fullName evidence="1">(raccoon dog) hypothetical protein</fullName>
    </submittedName>
</protein>
<proteinExistence type="predicted"/>
<comment type="caution">
    <text evidence="1">The sequence shown here is derived from an EMBL/GenBank/DDBJ whole genome shotgun (WGS) entry which is preliminary data.</text>
</comment>
<dbReference type="PANTHER" id="PTHR47606:SF1">
    <property type="entry name" value="KILLER CELL LECTIN-LIKE RECEPTOR SUBFAMILY G MEMBER 2"/>
    <property type="match status" value="1"/>
</dbReference>
<gene>
    <name evidence="1" type="ORF">NYPRO_LOCUS3069</name>
</gene>
<dbReference type="Proteomes" id="UP000645828">
    <property type="component" value="Unassembled WGS sequence"/>
</dbReference>
<reference evidence="1" key="1">
    <citation type="submission" date="2020-12" db="EMBL/GenBank/DDBJ databases">
        <authorList>
            <consortium name="Molecular Ecology Group"/>
        </authorList>
    </citation>
    <scope>NUCLEOTIDE SEQUENCE</scope>
    <source>
        <strain evidence="1">TBG_1078</strain>
    </source>
</reference>
<organism evidence="1 2">
    <name type="scientific">Nyctereutes procyonoides</name>
    <name type="common">Raccoon dog</name>
    <name type="synonym">Canis procyonoides</name>
    <dbReference type="NCBI Taxonomy" id="34880"/>
    <lineage>
        <taxon>Eukaryota</taxon>
        <taxon>Metazoa</taxon>
        <taxon>Chordata</taxon>
        <taxon>Craniata</taxon>
        <taxon>Vertebrata</taxon>
        <taxon>Euteleostomi</taxon>
        <taxon>Mammalia</taxon>
        <taxon>Eutheria</taxon>
        <taxon>Laurasiatheria</taxon>
        <taxon>Carnivora</taxon>
        <taxon>Caniformia</taxon>
        <taxon>Canidae</taxon>
        <taxon>Nyctereutes</taxon>
    </lineage>
</organism>
<accession>A0A811Y3T4</accession>
<dbReference type="EMBL" id="CAJHUB010000655">
    <property type="protein sequence ID" value="CAD7670274.1"/>
    <property type="molecule type" value="Genomic_DNA"/>
</dbReference>
<sequence>MKVMAGAEGGQQERLGVGTAGVYSAVIQWNVLNISVKFIRSAVSFIASISLLIFCLDNLSIDATERGWMWSEEHCYYLSTEAQAWEASQAFCSTHHDFLSRYPVSKHSWVGARQGPHGWHWIDGCGGLEEGKLVALDCASPRPWVCAKGAK</sequence>
<dbReference type="InterPro" id="IPR016187">
    <property type="entry name" value="CTDL_fold"/>
</dbReference>
<evidence type="ECO:0000313" key="1">
    <source>
        <dbReference type="EMBL" id="CAD7670274.1"/>
    </source>
</evidence>
<dbReference type="PANTHER" id="PTHR47606">
    <property type="entry name" value="KILLER CELL LECTIN-LIKE RECEPTOR SUBFAMILY G MEMBER 2"/>
    <property type="match status" value="1"/>
</dbReference>
<dbReference type="InterPro" id="IPR043318">
    <property type="entry name" value="KLRG2"/>
</dbReference>
<dbReference type="Gene3D" id="3.10.100.10">
    <property type="entry name" value="Mannose-Binding Protein A, subunit A"/>
    <property type="match status" value="1"/>
</dbReference>